<feature type="transmembrane region" description="Helical" evidence="5">
    <location>
        <begin position="179"/>
        <end position="200"/>
    </location>
</feature>
<evidence type="ECO:0000313" key="8">
    <source>
        <dbReference type="EMBL" id="CAH0537245.1"/>
    </source>
</evidence>
<dbReference type="InterPro" id="IPR004090">
    <property type="entry name" value="Chemotax_Me-accpt_rcpt"/>
</dbReference>
<evidence type="ECO:0000259" key="6">
    <source>
        <dbReference type="PROSITE" id="PS50111"/>
    </source>
</evidence>
<keyword evidence="5" id="KW-0472">Membrane</keyword>
<evidence type="ECO:0000313" key="9">
    <source>
        <dbReference type="Proteomes" id="UP000838748"/>
    </source>
</evidence>
<dbReference type="Proteomes" id="UP000838748">
    <property type="component" value="Unassembled WGS sequence"/>
</dbReference>
<keyword evidence="5" id="KW-1133">Transmembrane helix</keyword>
<evidence type="ECO:0000256" key="5">
    <source>
        <dbReference type="SAM" id="Phobius"/>
    </source>
</evidence>
<dbReference type="PRINTS" id="PR00260">
    <property type="entry name" value="CHEMTRNSDUCR"/>
</dbReference>
<evidence type="ECO:0000256" key="3">
    <source>
        <dbReference type="ARBA" id="ARBA00029447"/>
    </source>
</evidence>
<dbReference type="InterPro" id="IPR003660">
    <property type="entry name" value="HAMP_dom"/>
</dbReference>
<comment type="similarity">
    <text evidence="3">Belongs to the methyl-accepting chemotaxis (MCP) protein family.</text>
</comment>
<feature type="domain" description="HAMP" evidence="7">
    <location>
        <begin position="201"/>
        <end position="254"/>
    </location>
</feature>
<feature type="domain" description="Methyl-accepting transducer" evidence="6">
    <location>
        <begin position="259"/>
        <end position="495"/>
    </location>
</feature>
<dbReference type="SMART" id="SM00283">
    <property type="entry name" value="MA"/>
    <property type="match status" value="1"/>
</dbReference>
<keyword evidence="9" id="KW-1185">Reference proteome</keyword>
<dbReference type="RefSeq" id="WP_237360382.1">
    <property type="nucleotide sequence ID" value="NZ_CAKLDM010000001.1"/>
</dbReference>
<dbReference type="PROSITE" id="PS50885">
    <property type="entry name" value="HAMP"/>
    <property type="match status" value="1"/>
</dbReference>
<accession>A0ABN8E1U0</accession>
<protein>
    <recommendedName>
        <fullName evidence="10">Methyl-accepting chemotaxis protein</fullName>
    </recommendedName>
</protein>
<dbReference type="Pfam" id="PF00672">
    <property type="entry name" value="HAMP"/>
    <property type="match status" value="1"/>
</dbReference>
<keyword evidence="5" id="KW-0812">Transmembrane</keyword>
<evidence type="ECO:0000256" key="1">
    <source>
        <dbReference type="ARBA" id="ARBA00004370"/>
    </source>
</evidence>
<dbReference type="Gene3D" id="1.10.287.950">
    <property type="entry name" value="Methyl-accepting chemotaxis protein"/>
    <property type="match status" value="1"/>
</dbReference>
<dbReference type="SUPFAM" id="SSF58104">
    <property type="entry name" value="Methyl-accepting chemotaxis protein (MCP) signaling domain"/>
    <property type="match status" value="1"/>
</dbReference>
<keyword evidence="2 4" id="KW-0807">Transducer</keyword>
<dbReference type="PANTHER" id="PTHR32089:SF112">
    <property type="entry name" value="LYSOZYME-LIKE PROTEIN-RELATED"/>
    <property type="match status" value="1"/>
</dbReference>
<evidence type="ECO:0000256" key="2">
    <source>
        <dbReference type="ARBA" id="ARBA00023224"/>
    </source>
</evidence>
<comment type="subcellular location">
    <subcellularLocation>
        <location evidence="1">Membrane</location>
    </subcellularLocation>
</comment>
<evidence type="ECO:0000259" key="7">
    <source>
        <dbReference type="PROSITE" id="PS50885"/>
    </source>
</evidence>
<evidence type="ECO:0008006" key="10">
    <source>
        <dbReference type="Google" id="ProtNLM"/>
    </source>
</evidence>
<evidence type="ECO:0000256" key="4">
    <source>
        <dbReference type="PROSITE-ProRule" id="PRU00284"/>
    </source>
</evidence>
<dbReference type="PANTHER" id="PTHR32089">
    <property type="entry name" value="METHYL-ACCEPTING CHEMOTAXIS PROTEIN MCPB"/>
    <property type="match status" value="1"/>
</dbReference>
<gene>
    <name evidence="8" type="ORF">VMF7928_01012</name>
</gene>
<comment type="caution">
    <text evidence="8">The sequence shown here is derived from an EMBL/GenBank/DDBJ whole genome shotgun (WGS) entry which is preliminary data.</text>
</comment>
<organism evidence="8 9">
    <name type="scientific">Vibrio marisflavi CECT 7928</name>
    <dbReference type="NCBI Taxonomy" id="634439"/>
    <lineage>
        <taxon>Bacteria</taxon>
        <taxon>Pseudomonadati</taxon>
        <taxon>Pseudomonadota</taxon>
        <taxon>Gammaproteobacteria</taxon>
        <taxon>Vibrionales</taxon>
        <taxon>Vibrionaceae</taxon>
        <taxon>Vibrio</taxon>
    </lineage>
</organism>
<proteinExistence type="inferred from homology"/>
<feature type="transmembrane region" description="Helical" evidence="5">
    <location>
        <begin position="12"/>
        <end position="33"/>
    </location>
</feature>
<dbReference type="InterPro" id="IPR004089">
    <property type="entry name" value="MCPsignal_dom"/>
</dbReference>
<dbReference type="PROSITE" id="PS50111">
    <property type="entry name" value="CHEMOTAXIS_TRANSDUC_2"/>
    <property type="match status" value="1"/>
</dbReference>
<dbReference type="Pfam" id="PF00015">
    <property type="entry name" value="MCPsignal"/>
    <property type="match status" value="1"/>
</dbReference>
<sequence>MIKLTIKKTLILSFLVIFFLILAVSIYSLTSFIKLGKYVENIYQGPLQTISYSRSAQVNFGLMRNAYLTIKANDGEIDEEEMIDLMAEYYEIGIEDLGVVEEWSKEQKSLVLMKEIIDLSTQIYDSLSASIDGEGIDNALLTEQFDELNESCELLVEYEATYGFRFVQSVGVEVQKTPMVFGTIFSLSLVLIILLAYYVVRSINKPLKHLVHKLSLLSSGDLTQVPTVSKKGDEFSVISQSIRSLIVAIENIIVSIKSNVLNLNEKSEDILCHSTNTKESVTEQKSLANQTSDTMKIAQDNTHEVLDCISESVSDLRQASESAEQGKVVVADTVSNVKVLSEQFDLVSAQIVELESDVEGVNLILEAIKTIADQTNLLALNAAIEAARAGEQGRGFAVVADEVRTLSNRTQESTSQIHEVLDRLQTSSKNAIQAMKEGAVHTQNTYSKVNQVGDTFSVINSNVGNLMVKMSNIEDKTAIQQETINNLDSLVRKITGISESTLTNAEKTSLKSHELSDIAHQLNDLVSKFKSDKDNEGQIF</sequence>
<name>A0ABN8E1U0_9VIBR</name>
<reference evidence="8" key="1">
    <citation type="submission" date="2021-11" db="EMBL/GenBank/DDBJ databases">
        <authorList>
            <person name="Rodrigo-Torres L."/>
            <person name="Arahal R. D."/>
            <person name="Lucena T."/>
        </authorList>
    </citation>
    <scope>NUCLEOTIDE SEQUENCE</scope>
    <source>
        <strain evidence="8">CECT 7928</strain>
    </source>
</reference>
<dbReference type="EMBL" id="CAKLDM010000001">
    <property type="protein sequence ID" value="CAH0537245.1"/>
    <property type="molecule type" value="Genomic_DNA"/>
</dbReference>